<evidence type="ECO:0000313" key="3">
    <source>
        <dbReference type="Proteomes" id="UP001596422"/>
    </source>
</evidence>
<proteinExistence type="predicted"/>
<gene>
    <name evidence="2" type="ORF">ACFQDL_01910</name>
</gene>
<dbReference type="Proteomes" id="UP001596422">
    <property type="component" value="Unassembled WGS sequence"/>
</dbReference>
<feature type="region of interest" description="Disordered" evidence="1">
    <location>
        <begin position="134"/>
        <end position="170"/>
    </location>
</feature>
<organism evidence="2 3">
    <name type="scientific">Marinobacterium aestuariivivens</name>
    <dbReference type="NCBI Taxonomy" id="1698799"/>
    <lineage>
        <taxon>Bacteria</taxon>
        <taxon>Pseudomonadati</taxon>
        <taxon>Pseudomonadota</taxon>
        <taxon>Gammaproteobacteria</taxon>
        <taxon>Oceanospirillales</taxon>
        <taxon>Oceanospirillaceae</taxon>
        <taxon>Marinobacterium</taxon>
    </lineage>
</organism>
<dbReference type="Gene3D" id="3.40.50.2000">
    <property type="entry name" value="Glycogen Phosphorylase B"/>
    <property type="match status" value="1"/>
</dbReference>
<comment type="caution">
    <text evidence="2">The sequence shown here is derived from an EMBL/GenBank/DDBJ whole genome shotgun (WGS) entry which is preliminary data.</text>
</comment>
<protein>
    <submittedName>
        <fullName evidence="2">Glycosyltransferase</fullName>
    </submittedName>
</protein>
<feature type="region of interest" description="Disordered" evidence="1">
    <location>
        <begin position="103"/>
        <end position="122"/>
    </location>
</feature>
<evidence type="ECO:0000256" key="1">
    <source>
        <dbReference type="SAM" id="MobiDB-lite"/>
    </source>
</evidence>
<keyword evidence="3" id="KW-1185">Reference proteome</keyword>
<sequence length="170" mass="18969">MANQTAELCRLLEQEGARVTLIAVNPPYRPAWIGRWRGLRALFRLLPYLRTLWRRLGSADVVHLMANSGWSWYLFATPAIWIACLRGTPVVVNYRGATLKLSSAAPGAGSGRPSDRPAPASSPRGFWPRCLPNASYPHASFPTLWTRPVFPPGREREVGQRRRAHPGGYP</sequence>
<dbReference type="RefSeq" id="WP_379912817.1">
    <property type="nucleotide sequence ID" value="NZ_JBHSWE010000001.1"/>
</dbReference>
<feature type="compositionally biased region" description="Basic residues" evidence="1">
    <location>
        <begin position="161"/>
        <end position="170"/>
    </location>
</feature>
<name>A0ABW1ZUH9_9GAMM</name>
<dbReference type="EMBL" id="JBHSWE010000001">
    <property type="protein sequence ID" value="MFC6668999.1"/>
    <property type="molecule type" value="Genomic_DNA"/>
</dbReference>
<dbReference type="SUPFAM" id="SSF53756">
    <property type="entry name" value="UDP-Glycosyltransferase/glycogen phosphorylase"/>
    <property type="match status" value="1"/>
</dbReference>
<reference evidence="3" key="1">
    <citation type="journal article" date="2019" name="Int. J. Syst. Evol. Microbiol.">
        <title>The Global Catalogue of Microorganisms (GCM) 10K type strain sequencing project: providing services to taxonomists for standard genome sequencing and annotation.</title>
        <authorList>
            <consortium name="The Broad Institute Genomics Platform"/>
            <consortium name="The Broad Institute Genome Sequencing Center for Infectious Disease"/>
            <person name="Wu L."/>
            <person name="Ma J."/>
        </authorList>
    </citation>
    <scope>NUCLEOTIDE SEQUENCE [LARGE SCALE GENOMIC DNA]</scope>
    <source>
        <strain evidence="3">NBRC 111756</strain>
    </source>
</reference>
<evidence type="ECO:0000313" key="2">
    <source>
        <dbReference type="EMBL" id="MFC6668999.1"/>
    </source>
</evidence>
<accession>A0ABW1ZUH9</accession>